<dbReference type="PANTHER" id="PTHR14091">
    <property type="entry name" value="PERIODIC TRYPTOPHAN PROTEIN 1"/>
    <property type="match status" value="1"/>
</dbReference>
<proteinExistence type="predicted"/>
<dbReference type="AlphaFoldDB" id="A0AAV0YJ29"/>
<dbReference type="Proteomes" id="UP001157006">
    <property type="component" value="Unassembled WGS sequence"/>
</dbReference>
<evidence type="ECO:0000313" key="1">
    <source>
        <dbReference type="EMBL" id="CAI8584848.1"/>
    </source>
</evidence>
<accession>A0AAV0YJ29</accession>
<dbReference type="GO" id="GO:0006364">
    <property type="term" value="P:rRNA processing"/>
    <property type="evidence" value="ECO:0007669"/>
    <property type="project" value="InterPro"/>
</dbReference>
<comment type="caution">
    <text evidence="1">The sequence shown here is derived from an EMBL/GenBank/DDBJ whole genome shotgun (WGS) entry which is preliminary data.</text>
</comment>
<dbReference type="PANTHER" id="PTHR14091:SF0">
    <property type="entry name" value="PERIODIC TRYPTOPHAN PROTEIN 1 HOMOLOG"/>
    <property type="match status" value="1"/>
</dbReference>
<dbReference type="InterPro" id="IPR044285">
    <property type="entry name" value="PWP1"/>
</dbReference>
<sequence>MIAAISWIPKGVFKAEPVFAEPPSKEEIDELISNTRDVDEEKDMEEDDEVAHALTVADAIGKPSKENTGDITLALQELNMETYDDEDDKGFELFSSGTGDLYYQSNELDPYIKDKNEEYDSEDVEDMIINPTDSVVVCARTEDDVNYLEVS</sequence>
<dbReference type="GO" id="GO:0005634">
    <property type="term" value="C:nucleus"/>
    <property type="evidence" value="ECO:0007669"/>
    <property type="project" value="TreeGrafter"/>
</dbReference>
<reference evidence="1 2" key="1">
    <citation type="submission" date="2023-01" db="EMBL/GenBank/DDBJ databases">
        <authorList>
            <person name="Kreplak J."/>
        </authorList>
    </citation>
    <scope>NUCLEOTIDE SEQUENCE [LARGE SCALE GENOMIC DNA]</scope>
</reference>
<protein>
    <submittedName>
        <fullName evidence="1">Uncharacterized protein</fullName>
    </submittedName>
</protein>
<evidence type="ECO:0000313" key="2">
    <source>
        <dbReference type="Proteomes" id="UP001157006"/>
    </source>
</evidence>
<organism evidence="1 2">
    <name type="scientific">Vicia faba</name>
    <name type="common">Broad bean</name>
    <name type="synonym">Faba vulgaris</name>
    <dbReference type="NCBI Taxonomy" id="3906"/>
    <lineage>
        <taxon>Eukaryota</taxon>
        <taxon>Viridiplantae</taxon>
        <taxon>Streptophyta</taxon>
        <taxon>Embryophyta</taxon>
        <taxon>Tracheophyta</taxon>
        <taxon>Spermatophyta</taxon>
        <taxon>Magnoliopsida</taxon>
        <taxon>eudicotyledons</taxon>
        <taxon>Gunneridae</taxon>
        <taxon>Pentapetalae</taxon>
        <taxon>rosids</taxon>
        <taxon>fabids</taxon>
        <taxon>Fabales</taxon>
        <taxon>Fabaceae</taxon>
        <taxon>Papilionoideae</taxon>
        <taxon>50 kb inversion clade</taxon>
        <taxon>NPAAA clade</taxon>
        <taxon>Hologalegina</taxon>
        <taxon>IRL clade</taxon>
        <taxon>Fabeae</taxon>
        <taxon>Vicia</taxon>
    </lineage>
</organism>
<keyword evidence="2" id="KW-1185">Reference proteome</keyword>
<dbReference type="EMBL" id="CATIWC010002488">
    <property type="protein sequence ID" value="CAI8584848.1"/>
    <property type="molecule type" value="Genomic_DNA"/>
</dbReference>
<gene>
    <name evidence="1" type="ORF">VFH_U096040</name>
</gene>
<name>A0AAV0YJ29_VICFA</name>